<evidence type="ECO:0000313" key="10">
    <source>
        <dbReference type="Proteomes" id="UP000198462"/>
    </source>
</evidence>
<dbReference type="CDD" id="cd07018">
    <property type="entry name" value="S49_SppA_67K_type"/>
    <property type="match status" value="1"/>
</dbReference>
<dbReference type="InterPro" id="IPR004634">
    <property type="entry name" value="Pept_S49_pIV"/>
</dbReference>
<evidence type="ECO:0000256" key="5">
    <source>
        <dbReference type="ARBA" id="ARBA00022825"/>
    </source>
</evidence>
<dbReference type="EMBL" id="NFZT01000001">
    <property type="protein sequence ID" value="OWV32407.1"/>
    <property type="molecule type" value="Genomic_DNA"/>
</dbReference>
<gene>
    <name evidence="9" type="ORF">B5C34_02360</name>
</gene>
<dbReference type="InterPro" id="IPR029045">
    <property type="entry name" value="ClpP/crotonase-like_dom_sf"/>
</dbReference>
<dbReference type="InterPro" id="IPR047272">
    <property type="entry name" value="S49_SppA_C"/>
</dbReference>
<dbReference type="Gene3D" id="3.90.226.10">
    <property type="entry name" value="2-enoyl-CoA Hydratase, Chain A, domain 1"/>
    <property type="match status" value="3"/>
</dbReference>
<dbReference type="Pfam" id="PF01343">
    <property type="entry name" value="Peptidase_S49"/>
    <property type="match status" value="2"/>
</dbReference>
<feature type="domain" description="Peptidase S49" evidence="8">
    <location>
        <begin position="375"/>
        <end position="525"/>
    </location>
</feature>
<dbReference type="GO" id="GO:0016020">
    <property type="term" value="C:membrane"/>
    <property type="evidence" value="ECO:0007669"/>
    <property type="project" value="UniProtKB-SubCell"/>
</dbReference>
<dbReference type="AlphaFoldDB" id="A0A219B239"/>
<proteinExistence type="inferred from homology"/>
<dbReference type="OrthoDB" id="9764363at2"/>
<dbReference type="CDD" id="cd07023">
    <property type="entry name" value="S49_Sppa_N_C"/>
    <property type="match status" value="1"/>
</dbReference>
<dbReference type="InterPro" id="IPR002142">
    <property type="entry name" value="Peptidase_S49"/>
</dbReference>
<organism evidence="9 10">
    <name type="scientific">Pacificimonas flava</name>
    <dbReference type="NCBI Taxonomy" id="1234595"/>
    <lineage>
        <taxon>Bacteria</taxon>
        <taxon>Pseudomonadati</taxon>
        <taxon>Pseudomonadota</taxon>
        <taxon>Alphaproteobacteria</taxon>
        <taxon>Sphingomonadales</taxon>
        <taxon>Sphingosinicellaceae</taxon>
        <taxon>Pacificimonas</taxon>
    </lineage>
</organism>
<accession>A0A219B239</accession>
<dbReference type="PIRSF" id="PIRSF001217">
    <property type="entry name" value="Protease_4_SppA"/>
    <property type="match status" value="1"/>
</dbReference>
<keyword evidence="3" id="KW-0645">Protease</keyword>
<dbReference type="Gene3D" id="6.20.330.10">
    <property type="match status" value="1"/>
</dbReference>
<evidence type="ECO:0000256" key="3">
    <source>
        <dbReference type="ARBA" id="ARBA00022670"/>
    </source>
</evidence>
<dbReference type="Proteomes" id="UP000198462">
    <property type="component" value="Unassembled WGS sequence"/>
</dbReference>
<dbReference type="GO" id="GO:0006465">
    <property type="term" value="P:signal peptide processing"/>
    <property type="evidence" value="ECO:0007669"/>
    <property type="project" value="InterPro"/>
</dbReference>
<sequence>MALLKGFWKLLVGIKDFLVLLLMVLIFAGIVTAMNQEEELPQVAGGGALTVPLTGFLVTQRQDIDPVALFTGAEIAPEIETRELVRMLERAAGDDRIDSVVLDMDGFLGGGLANVQAVADAVVEFRESGKPVYAFASAYLDAGWLIAAHADEVSLAPLGTVLVQGPGGSQLYFGEALEKLNVNVNVFRVGTYKSAVEPYTLTEASEPARRARQALADDLWANYLQDAEAARPQANLSAYVENLPGQVRNAGGDFARAALEAGLVDRLETRATFEQLMAERVGDADDMPGGYLATDFWAYLETVSEPGGDAVGIIDVTGTIVDGEAPAGTAGGETIANLVELAVADSDIKALVVNIDSPGGSVTASETIRQALLQARAEGLPVIARFGPVAASGGYWVATAADTVVAAPTSITGSIGVFMVLPTFEDTLAEIGVNADGVGTTPLSGAPDLADGLSAPIEELLQLSVEDIYRRFVGIVAEARGLDPERVDEIAQGRVWSGGAARQLGLVDRFGSLEDAVAAAEEAAGYSVGELAVVEVREPKPFFVQLAEDFLEMDAKARVSATIPHSAIDTRLAQQRAVLERAAIDAAAVAAGPAMQARCLSCDMAGRPVQPRERTGMLEVVKALLD</sequence>
<feature type="active site" description="Proton donor/acceptor" evidence="7">
    <location>
        <position position="193"/>
    </location>
</feature>
<keyword evidence="5" id="KW-0720">Serine protease</keyword>
<dbReference type="SUPFAM" id="SSF52096">
    <property type="entry name" value="ClpP/crotonase"/>
    <property type="match status" value="2"/>
</dbReference>
<dbReference type="PANTHER" id="PTHR33209">
    <property type="entry name" value="PROTEASE 4"/>
    <property type="match status" value="1"/>
</dbReference>
<feature type="domain" description="Peptidase S49" evidence="8">
    <location>
        <begin position="125"/>
        <end position="279"/>
    </location>
</feature>
<keyword evidence="10" id="KW-1185">Reference proteome</keyword>
<dbReference type="NCBIfam" id="TIGR00705">
    <property type="entry name" value="SppA_67K"/>
    <property type="match status" value="1"/>
</dbReference>
<dbReference type="PANTHER" id="PTHR33209:SF1">
    <property type="entry name" value="PEPTIDASE S49 DOMAIN-CONTAINING PROTEIN"/>
    <property type="match status" value="1"/>
</dbReference>
<comment type="caution">
    <text evidence="9">The sequence shown here is derived from an EMBL/GenBank/DDBJ whole genome shotgun (WGS) entry which is preliminary data.</text>
</comment>
<feature type="active site" description="Nucleophile" evidence="7">
    <location>
        <position position="392"/>
    </location>
</feature>
<evidence type="ECO:0000256" key="2">
    <source>
        <dbReference type="ARBA" id="ARBA00008683"/>
    </source>
</evidence>
<keyword evidence="4" id="KW-0378">Hydrolase</keyword>
<evidence type="ECO:0000313" key="9">
    <source>
        <dbReference type="EMBL" id="OWV32407.1"/>
    </source>
</evidence>
<evidence type="ECO:0000256" key="4">
    <source>
        <dbReference type="ARBA" id="ARBA00022801"/>
    </source>
</evidence>
<dbReference type="InterPro" id="IPR047217">
    <property type="entry name" value="S49_SppA_67K_type_N"/>
</dbReference>
<evidence type="ECO:0000259" key="8">
    <source>
        <dbReference type="Pfam" id="PF01343"/>
    </source>
</evidence>
<comment type="subcellular location">
    <subcellularLocation>
        <location evidence="1">Membrane</location>
    </subcellularLocation>
</comment>
<dbReference type="NCBIfam" id="TIGR00706">
    <property type="entry name" value="SppA_dom"/>
    <property type="match status" value="1"/>
</dbReference>
<dbReference type="GO" id="GO:0008236">
    <property type="term" value="F:serine-type peptidase activity"/>
    <property type="evidence" value="ECO:0007669"/>
    <property type="project" value="UniProtKB-KW"/>
</dbReference>
<reference evidence="10" key="1">
    <citation type="submission" date="2017-05" db="EMBL/GenBank/DDBJ databases">
        <authorList>
            <person name="Lin X."/>
        </authorList>
    </citation>
    <scope>NUCLEOTIDE SEQUENCE [LARGE SCALE GENOMIC DNA]</scope>
    <source>
        <strain evidence="10">JLT2012</strain>
    </source>
</reference>
<protein>
    <submittedName>
        <fullName evidence="9">Signal peptide peptidase SppA</fullName>
    </submittedName>
</protein>
<comment type="similarity">
    <text evidence="2">Belongs to the peptidase S49 family.</text>
</comment>
<dbReference type="RefSeq" id="WP_088711203.1">
    <property type="nucleotide sequence ID" value="NZ_NFZT01000001.1"/>
</dbReference>
<dbReference type="InterPro" id="IPR004635">
    <property type="entry name" value="Pept_S49_SppA"/>
</dbReference>
<evidence type="ECO:0000256" key="7">
    <source>
        <dbReference type="PIRSR" id="PIRSR001217-1"/>
    </source>
</evidence>
<name>A0A219B239_9SPHN</name>
<evidence type="ECO:0000256" key="1">
    <source>
        <dbReference type="ARBA" id="ARBA00004370"/>
    </source>
</evidence>
<keyword evidence="6" id="KW-0472">Membrane</keyword>
<evidence type="ECO:0000256" key="6">
    <source>
        <dbReference type="ARBA" id="ARBA00023136"/>
    </source>
</evidence>